<dbReference type="GeneTree" id="ENSGT00940000177235"/>
<organism evidence="8 9">
    <name type="scientific">Dicentrarchus labrax</name>
    <name type="common">European seabass</name>
    <name type="synonym">Morone labrax</name>
    <dbReference type="NCBI Taxonomy" id="13489"/>
    <lineage>
        <taxon>Eukaryota</taxon>
        <taxon>Metazoa</taxon>
        <taxon>Chordata</taxon>
        <taxon>Craniata</taxon>
        <taxon>Vertebrata</taxon>
        <taxon>Euteleostomi</taxon>
        <taxon>Actinopterygii</taxon>
        <taxon>Neopterygii</taxon>
        <taxon>Teleostei</taxon>
        <taxon>Neoteleostei</taxon>
        <taxon>Acanthomorphata</taxon>
        <taxon>Eupercaria</taxon>
        <taxon>Moronidae</taxon>
        <taxon>Dicentrarchus</taxon>
    </lineage>
</organism>
<evidence type="ECO:0000313" key="9">
    <source>
        <dbReference type="Proteomes" id="UP000694389"/>
    </source>
</evidence>
<accession>A0A8P4G7S2</accession>
<dbReference type="Proteomes" id="UP000694389">
    <property type="component" value="Unassembled WGS sequence"/>
</dbReference>
<feature type="region of interest" description="Disordered" evidence="7">
    <location>
        <begin position="80"/>
        <end position="102"/>
    </location>
</feature>
<dbReference type="Pfam" id="PF08107">
    <property type="entry name" value="Antimicrobial12"/>
    <property type="match status" value="1"/>
</dbReference>
<keyword evidence="4" id="KW-0929">Antimicrobial</keyword>
<proteinExistence type="inferred from homology"/>
<keyword evidence="9" id="KW-1185">Reference proteome</keyword>
<evidence type="ECO:0000256" key="2">
    <source>
        <dbReference type="ARBA" id="ARBA00007419"/>
    </source>
</evidence>
<evidence type="ECO:0000256" key="4">
    <source>
        <dbReference type="ARBA" id="ARBA00022529"/>
    </source>
</evidence>
<name>A0A8P4G7S2_DICLA</name>
<reference evidence="8" key="2">
    <citation type="submission" date="2025-09" db="UniProtKB">
        <authorList>
            <consortium name="Ensembl"/>
        </authorList>
    </citation>
    <scope>IDENTIFICATION</scope>
</reference>
<gene>
    <name evidence="8" type="primary">LOC127368705</name>
</gene>
<keyword evidence="3" id="KW-0964">Secreted</keyword>
<keyword evidence="6" id="KW-0044">Antibiotic</keyword>
<sequence>MCFYQHTDIYTTCTSPRPHFGSSFFDFLLARSGKKMKCITVFLVLSMVVLMAEPGDAFIHHIFRGIINAGKSIGRFITGGKAQQESEQQDQRFLDREREAFN</sequence>
<keyword evidence="5" id="KW-0027">Amidation</keyword>
<evidence type="ECO:0000256" key="6">
    <source>
        <dbReference type="ARBA" id="ARBA00023022"/>
    </source>
</evidence>
<dbReference type="OrthoDB" id="8949506at2759"/>
<comment type="subcellular location">
    <subcellularLocation>
        <location evidence="1">Secreted</location>
    </subcellularLocation>
</comment>
<protein>
    <submittedName>
        <fullName evidence="8">Uncharacterized protein</fullName>
    </submittedName>
</protein>
<dbReference type="AlphaFoldDB" id="A0A8P4G7S2"/>
<evidence type="ECO:0000313" key="8">
    <source>
        <dbReference type="Ensembl" id="ENSDLAP00005075475.1"/>
    </source>
</evidence>
<dbReference type="GO" id="GO:0042742">
    <property type="term" value="P:defense response to bacterium"/>
    <property type="evidence" value="ECO:0007669"/>
    <property type="project" value="UniProtKB-KW"/>
</dbReference>
<reference evidence="8" key="1">
    <citation type="submission" date="2025-08" db="UniProtKB">
        <authorList>
            <consortium name="Ensembl"/>
        </authorList>
    </citation>
    <scope>IDENTIFICATION</scope>
</reference>
<dbReference type="InterPro" id="IPR012515">
    <property type="entry name" value="Antimicrobial12"/>
</dbReference>
<evidence type="ECO:0000256" key="1">
    <source>
        <dbReference type="ARBA" id="ARBA00004613"/>
    </source>
</evidence>
<dbReference type="RefSeq" id="XP_051265755.1">
    <property type="nucleotide sequence ID" value="XM_051409795.1"/>
</dbReference>
<dbReference type="Ensembl" id="ENSDLAT00005073186.1">
    <property type="protein sequence ID" value="ENSDLAP00005075475.1"/>
    <property type="gene ID" value="ENSDLAG00005029540.1"/>
</dbReference>
<evidence type="ECO:0000256" key="3">
    <source>
        <dbReference type="ARBA" id="ARBA00022525"/>
    </source>
</evidence>
<evidence type="ECO:0000256" key="7">
    <source>
        <dbReference type="SAM" id="MobiDB-lite"/>
    </source>
</evidence>
<feature type="compositionally biased region" description="Basic and acidic residues" evidence="7">
    <location>
        <begin position="89"/>
        <end position="102"/>
    </location>
</feature>
<evidence type="ECO:0000256" key="5">
    <source>
        <dbReference type="ARBA" id="ARBA00022815"/>
    </source>
</evidence>
<comment type="similarity">
    <text evidence="2">Belongs to the pleurocidin family.</text>
</comment>
<dbReference type="GO" id="GO:0005576">
    <property type="term" value="C:extracellular region"/>
    <property type="evidence" value="ECO:0007669"/>
    <property type="project" value="UniProtKB-SubCell"/>
</dbReference>
<dbReference type="GeneID" id="127368705"/>